<dbReference type="AlphaFoldDB" id="A0A8J3FF02"/>
<dbReference type="Proteomes" id="UP000649739">
    <property type="component" value="Unassembled WGS sequence"/>
</dbReference>
<protein>
    <submittedName>
        <fullName evidence="1">Uncharacterized protein</fullName>
    </submittedName>
</protein>
<evidence type="ECO:0000313" key="1">
    <source>
        <dbReference type="EMBL" id="GGK10881.1"/>
    </source>
</evidence>
<evidence type="ECO:0000313" key="2">
    <source>
        <dbReference type="Proteomes" id="UP000649739"/>
    </source>
</evidence>
<sequence length="175" mass="19614">MNVFSRTFLPAAHEAGLPVSTISRHLPVLRQCVAATDAVSLVARCSRPDRPQREDFLLLLTRRRLVVTRQGWPLQRLRLHLNAELRHLRHVSWAADPRECAIELAATAVDGVRERFRARVPGPQQLWRLDDLFTRVFRGDAAAAARRPIMASAVAAESAFLRRDPVPSFGLLATA</sequence>
<reference evidence="1" key="1">
    <citation type="journal article" date="2014" name="Int. J. Syst. Evol. Microbiol.">
        <title>Complete genome sequence of Corynebacterium casei LMG S-19264T (=DSM 44701T), isolated from a smear-ripened cheese.</title>
        <authorList>
            <consortium name="US DOE Joint Genome Institute (JGI-PGF)"/>
            <person name="Walter F."/>
            <person name="Albersmeier A."/>
            <person name="Kalinowski J."/>
            <person name="Ruckert C."/>
        </authorList>
    </citation>
    <scope>NUCLEOTIDE SEQUENCE</scope>
    <source>
        <strain evidence="1">JCM 3090</strain>
    </source>
</reference>
<comment type="caution">
    <text evidence="1">The sequence shown here is derived from an EMBL/GenBank/DDBJ whole genome shotgun (WGS) entry which is preliminary data.</text>
</comment>
<keyword evidence="2" id="KW-1185">Reference proteome</keyword>
<dbReference type="RefSeq" id="WP_189172317.1">
    <property type="nucleotide sequence ID" value="NZ_BMQB01000016.1"/>
</dbReference>
<dbReference type="EMBL" id="BMQB01000016">
    <property type="protein sequence ID" value="GGK10881.1"/>
    <property type="molecule type" value="Genomic_DNA"/>
</dbReference>
<name>A0A8J3FF02_9ACTN</name>
<proteinExistence type="predicted"/>
<gene>
    <name evidence="1" type="ORF">GCM10010123_46030</name>
</gene>
<accession>A0A8J3FF02</accession>
<organism evidence="1 2">
    <name type="scientific">Pilimelia anulata</name>
    <dbReference type="NCBI Taxonomy" id="53371"/>
    <lineage>
        <taxon>Bacteria</taxon>
        <taxon>Bacillati</taxon>
        <taxon>Actinomycetota</taxon>
        <taxon>Actinomycetes</taxon>
        <taxon>Micromonosporales</taxon>
        <taxon>Micromonosporaceae</taxon>
        <taxon>Pilimelia</taxon>
    </lineage>
</organism>
<reference evidence="1" key="2">
    <citation type="submission" date="2020-09" db="EMBL/GenBank/DDBJ databases">
        <authorList>
            <person name="Sun Q."/>
            <person name="Ohkuma M."/>
        </authorList>
    </citation>
    <scope>NUCLEOTIDE SEQUENCE</scope>
    <source>
        <strain evidence="1">JCM 3090</strain>
    </source>
</reference>